<dbReference type="InterPro" id="IPR000182">
    <property type="entry name" value="GNAT_dom"/>
</dbReference>
<keyword evidence="5" id="KW-1185">Reference proteome</keyword>
<dbReference type="KEGG" id="psab:PSAB_11320"/>
<evidence type="ECO:0000256" key="1">
    <source>
        <dbReference type="ARBA" id="ARBA00022679"/>
    </source>
</evidence>
<gene>
    <name evidence="4" type="ORF">PSAB_11320</name>
</gene>
<dbReference type="EMBL" id="CP004078">
    <property type="protein sequence ID" value="AHV97192.1"/>
    <property type="molecule type" value="Genomic_DNA"/>
</dbReference>
<dbReference type="Proteomes" id="UP000019772">
    <property type="component" value="Chromosome"/>
</dbReference>
<dbReference type="Pfam" id="PF00583">
    <property type="entry name" value="Acetyltransf_1"/>
    <property type="match status" value="1"/>
</dbReference>
<dbReference type="InterPro" id="IPR050832">
    <property type="entry name" value="Bact_Acetyltransf"/>
</dbReference>
<dbReference type="OrthoDB" id="67353at2"/>
<evidence type="ECO:0000313" key="4">
    <source>
        <dbReference type="EMBL" id="AHV97192.1"/>
    </source>
</evidence>
<dbReference type="PROSITE" id="PS51186">
    <property type="entry name" value="GNAT"/>
    <property type="match status" value="1"/>
</dbReference>
<dbReference type="Gene3D" id="3.40.630.30">
    <property type="match status" value="1"/>
</dbReference>
<dbReference type="SUPFAM" id="SSF55729">
    <property type="entry name" value="Acyl-CoA N-acyltransferases (Nat)"/>
    <property type="match status" value="1"/>
</dbReference>
<dbReference type="PATRIC" id="fig|1268072.3.peg.2352"/>
<dbReference type="GO" id="GO:0016747">
    <property type="term" value="F:acyltransferase activity, transferring groups other than amino-acyl groups"/>
    <property type="evidence" value="ECO:0007669"/>
    <property type="project" value="InterPro"/>
</dbReference>
<dbReference type="STRING" id="1268072.PSAB_11320"/>
<name>X4ZIK9_9BACL</name>
<dbReference type="CDD" id="cd04301">
    <property type="entry name" value="NAT_SF"/>
    <property type="match status" value="1"/>
</dbReference>
<protein>
    <submittedName>
        <fullName evidence="4">Gcn5-like N-acetyltransferase</fullName>
    </submittedName>
</protein>
<dbReference type="HOGENOM" id="CLU_013985_11_8_9"/>
<dbReference type="AlphaFoldDB" id="X4ZIK9"/>
<evidence type="ECO:0000256" key="2">
    <source>
        <dbReference type="ARBA" id="ARBA00023315"/>
    </source>
</evidence>
<feature type="domain" description="N-acetyltransferase" evidence="3">
    <location>
        <begin position="19"/>
        <end position="173"/>
    </location>
</feature>
<dbReference type="RefSeq" id="WP_025334722.1">
    <property type="nucleotide sequence ID" value="NZ_CP004078.1"/>
</dbReference>
<sequence length="173" mass="19905">MTKKPPLEEWKRKVSHTDVEYVIVDSGNPDLRRLIAMLDEELLERYPQERIYGVDFDHPDTRKIIFVIARHNGEALGCGGIRPLTLDSNEQPAAELKRFFVDRGTRKMGIAAGMLKVLEDQARGRCFKEMRLETGEKQPEAIAFYMKHGYRPIDRFGVYADNPECLCFGKSLD</sequence>
<dbReference type="InterPro" id="IPR016181">
    <property type="entry name" value="Acyl_CoA_acyltransferase"/>
</dbReference>
<dbReference type="PANTHER" id="PTHR43877">
    <property type="entry name" value="AMINOALKYLPHOSPHONATE N-ACETYLTRANSFERASE-RELATED-RELATED"/>
    <property type="match status" value="1"/>
</dbReference>
<accession>X4ZIK9</accession>
<evidence type="ECO:0000313" key="5">
    <source>
        <dbReference type="Proteomes" id="UP000019772"/>
    </source>
</evidence>
<proteinExistence type="predicted"/>
<keyword evidence="2" id="KW-0012">Acyltransferase</keyword>
<dbReference type="PANTHER" id="PTHR43877:SF2">
    <property type="entry name" value="AMINOALKYLPHOSPHONATE N-ACETYLTRANSFERASE-RELATED"/>
    <property type="match status" value="1"/>
</dbReference>
<dbReference type="eggNOG" id="COG0456">
    <property type="taxonomic scope" value="Bacteria"/>
</dbReference>
<evidence type="ECO:0000259" key="3">
    <source>
        <dbReference type="PROSITE" id="PS51186"/>
    </source>
</evidence>
<organism evidence="4 5">
    <name type="scientific">Paenibacillus sabinae T27</name>
    <dbReference type="NCBI Taxonomy" id="1268072"/>
    <lineage>
        <taxon>Bacteria</taxon>
        <taxon>Bacillati</taxon>
        <taxon>Bacillota</taxon>
        <taxon>Bacilli</taxon>
        <taxon>Bacillales</taxon>
        <taxon>Paenibacillaceae</taxon>
        <taxon>Paenibacillus</taxon>
    </lineage>
</organism>
<reference evidence="4 5" key="1">
    <citation type="journal article" date="2014" name="PLoS Genet.">
        <title>Comparative Genomic Analysis of N2-Fixing and Non-N2-Fixing Paenibacillus spp.: Organization, Evolution and Expression of the Nitrogen Fixation Genes.</title>
        <authorList>
            <person name="Xie J.B."/>
            <person name="Du Z."/>
            <person name="Bai L."/>
            <person name="Tian C."/>
            <person name="Zhang Y."/>
            <person name="Xie J.Y."/>
            <person name="Wang T."/>
            <person name="Liu X."/>
            <person name="Chen X."/>
            <person name="Cheng Q."/>
            <person name="Chen S."/>
            <person name="Li J."/>
        </authorList>
    </citation>
    <scope>NUCLEOTIDE SEQUENCE [LARGE SCALE GENOMIC DNA]</scope>
    <source>
        <strain evidence="4 5">T27</strain>
    </source>
</reference>
<keyword evidence="1 4" id="KW-0808">Transferase</keyword>